<evidence type="ECO:0000313" key="2">
    <source>
        <dbReference type="Proteomes" id="UP000660708"/>
    </source>
</evidence>
<keyword evidence="2" id="KW-1185">Reference proteome</keyword>
<organism evidence="1 2">
    <name type="scientific">Pseudoalteromonas peptidolytica F12-50-A1</name>
    <dbReference type="NCBI Taxonomy" id="1315280"/>
    <lineage>
        <taxon>Bacteria</taxon>
        <taxon>Pseudomonadati</taxon>
        <taxon>Pseudomonadota</taxon>
        <taxon>Gammaproteobacteria</taxon>
        <taxon>Alteromonadales</taxon>
        <taxon>Pseudoalteromonadaceae</taxon>
        <taxon>Pseudoalteromonas</taxon>
    </lineage>
</organism>
<sequence>MAGRNIKAPHQKAKSNLKTTRYKYQHASLELGMLYSKHTNQGGIIPE</sequence>
<protein>
    <submittedName>
        <fullName evidence="1">Uncharacterized protein</fullName>
    </submittedName>
</protein>
<accession>A0A8I0MXE7</accession>
<dbReference type="EMBL" id="AQHF01000026">
    <property type="protein sequence ID" value="MBE0347660.1"/>
    <property type="molecule type" value="Genomic_DNA"/>
</dbReference>
<gene>
    <name evidence="1" type="ORF">PPEP_a2167</name>
</gene>
<dbReference type="Proteomes" id="UP000660708">
    <property type="component" value="Unassembled WGS sequence"/>
</dbReference>
<name>A0A8I0MXE7_9GAMM</name>
<reference evidence="1 2" key="1">
    <citation type="submission" date="2015-06" db="EMBL/GenBank/DDBJ databases">
        <title>Genome sequence of Pseudoalteromonas peptidolytica.</title>
        <authorList>
            <person name="Xie B.-B."/>
            <person name="Rong J.-C."/>
            <person name="Qin Q.-L."/>
            <person name="Zhang Y.-Z."/>
        </authorList>
    </citation>
    <scope>NUCLEOTIDE SEQUENCE [LARGE SCALE GENOMIC DNA]</scope>
    <source>
        <strain evidence="1 2">F12-50-A1</strain>
    </source>
</reference>
<comment type="caution">
    <text evidence="1">The sequence shown here is derived from an EMBL/GenBank/DDBJ whole genome shotgun (WGS) entry which is preliminary data.</text>
</comment>
<proteinExistence type="predicted"/>
<dbReference type="AlphaFoldDB" id="A0A8I0MXE7"/>
<evidence type="ECO:0000313" key="1">
    <source>
        <dbReference type="EMBL" id="MBE0347660.1"/>
    </source>
</evidence>